<gene>
    <name evidence="2" type="ORF">D0860_02280</name>
</gene>
<protein>
    <submittedName>
        <fullName evidence="2">Uncharacterized protein</fullName>
    </submittedName>
</protein>
<proteinExistence type="predicted"/>
<dbReference type="AlphaFoldDB" id="A0A3M7HKQ5"/>
<evidence type="ECO:0000313" key="2">
    <source>
        <dbReference type="EMBL" id="RMZ14050.1"/>
    </source>
</evidence>
<feature type="compositionally biased region" description="Basic and acidic residues" evidence="1">
    <location>
        <begin position="41"/>
        <end position="51"/>
    </location>
</feature>
<accession>A0A3M7HKQ5</accession>
<dbReference type="EMBL" id="QWIS01000030">
    <property type="protein sequence ID" value="RMZ14050.1"/>
    <property type="molecule type" value="Genomic_DNA"/>
</dbReference>
<reference evidence="2 3" key="1">
    <citation type="journal article" date="2018" name="BMC Genomics">
        <title>Genomic evidence for intraspecific hybridization in a clonal and extremely halotolerant yeast.</title>
        <authorList>
            <person name="Gostincar C."/>
            <person name="Stajich J.E."/>
            <person name="Zupancic J."/>
            <person name="Zalar P."/>
            <person name="Gunde-Cimerman N."/>
        </authorList>
    </citation>
    <scope>NUCLEOTIDE SEQUENCE [LARGE SCALE GENOMIC DNA]</scope>
    <source>
        <strain evidence="2 3">EXF-562</strain>
    </source>
</reference>
<dbReference type="Proteomes" id="UP000280598">
    <property type="component" value="Unassembled WGS sequence"/>
</dbReference>
<evidence type="ECO:0000313" key="3">
    <source>
        <dbReference type="Proteomes" id="UP000280598"/>
    </source>
</evidence>
<organism evidence="2 3">
    <name type="scientific">Hortaea werneckii</name>
    <name type="common">Black yeast</name>
    <name type="synonym">Cladosporium werneckii</name>
    <dbReference type="NCBI Taxonomy" id="91943"/>
    <lineage>
        <taxon>Eukaryota</taxon>
        <taxon>Fungi</taxon>
        <taxon>Dikarya</taxon>
        <taxon>Ascomycota</taxon>
        <taxon>Pezizomycotina</taxon>
        <taxon>Dothideomycetes</taxon>
        <taxon>Dothideomycetidae</taxon>
        <taxon>Mycosphaerellales</taxon>
        <taxon>Teratosphaeriaceae</taxon>
        <taxon>Hortaea</taxon>
    </lineage>
</organism>
<feature type="region of interest" description="Disordered" evidence="1">
    <location>
        <begin position="31"/>
        <end position="51"/>
    </location>
</feature>
<dbReference type="VEuPathDB" id="FungiDB:BTJ68_09236"/>
<sequence length="51" mass="5693">MAEQMIPSSDDVLAELRKALQAQEHAQKQFKVAEEQQLGAEDAKKPVEEAK</sequence>
<comment type="caution">
    <text evidence="2">The sequence shown here is derived from an EMBL/GenBank/DDBJ whole genome shotgun (WGS) entry which is preliminary data.</text>
</comment>
<name>A0A3M7HKQ5_HORWE</name>
<evidence type="ECO:0000256" key="1">
    <source>
        <dbReference type="SAM" id="MobiDB-lite"/>
    </source>
</evidence>